<sequence>MKQSRFWTIDEITKIIELTNQYSGSVIRWDKISSQFMSRTTQQCKSFFSNRVKPYTLQKLVLDTDIGIRALCYLVSEKDDNLAKHLCLLNVFNQSQEHIRNIDKKFFFDVNILKLIRSVIMTYIQNEYILARNESVILGRTQLNYDQICQIVNFMNSFNYEELLQKVMKLIPFKTK</sequence>
<dbReference type="Gene3D" id="1.10.10.60">
    <property type="entry name" value="Homeodomain-like"/>
    <property type="match status" value="1"/>
</dbReference>
<keyword evidence="6" id="KW-1185">Reference proteome</keyword>
<evidence type="ECO:0000313" key="6">
    <source>
        <dbReference type="Proteomes" id="UP001642409"/>
    </source>
</evidence>
<protein>
    <submittedName>
        <fullName evidence="4">Myb-like_DNA-binding domain-containing protein</fullName>
    </submittedName>
</protein>
<reference evidence="4 6" key="1">
    <citation type="submission" date="2024-07" db="EMBL/GenBank/DDBJ databases">
        <authorList>
            <person name="Akdeniz Z."/>
        </authorList>
    </citation>
    <scope>NUCLEOTIDE SEQUENCE [LARGE SCALE GENOMIC DNA]</scope>
</reference>
<evidence type="ECO:0000313" key="4">
    <source>
        <dbReference type="EMBL" id="CAL5998968.1"/>
    </source>
</evidence>
<feature type="domain" description="HTH myb-type" evidence="2">
    <location>
        <begin position="1"/>
        <end position="56"/>
    </location>
</feature>
<evidence type="ECO:0000313" key="3">
    <source>
        <dbReference type="EMBL" id="CAL5998962.1"/>
    </source>
</evidence>
<feature type="domain" description="Myb-like" evidence="1">
    <location>
        <begin position="7"/>
        <end position="52"/>
    </location>
</feature>
<dbReference type="InterPro" id="IPR017930">
    <property type="entry name" value="Myb_dom"/>
</dbReference>
<dbReference type="PROSITE" id="PS50090">
    <property type="entry name" value="MYB_LIKE"/>
    <property type="match status" value="1"/>
</dbReference>
<organism evidence="4 6">
    <name type="scientific">Hexamita inflata</name>
    <dbReference type="NCBI Taxonomy" id="28002"/>
    <lineage>
        <taxon>Eukaryota</taxon>
        <taxon>Metamonada</taxon>
        <taxon>Diplomonadida</taxon>
        <taxon>Hexamitidae</taxon>
        <taxon>Hexamitinae</taxon>
        <taxon>Hexamita</taxon>
    </lineage>
</organism>
<evidence type="ECO:0000259" key="1">
    <source>
        <dbReference type="PROSITE" id="PS50090"/>
    </source>
</evidence>
<gene>
    <name evidence="3" type="ORF">HINF_LOCUS15983</name>
    <name evidence="4" type="ORF">HINF_LOCUS15986</name>
    <name evidence="5" type="ORF">HINF_LOCUS47741</name>
</gene>
<name>A0ABP1HS83_9EUKA</name>
<proteinExistence type="predicted"/>
<accession>A0ABP1HS83</accession>
<dbReference type="EMBL" id="CAXDID020000039">
    <property type="protein sequence ID" value="CAL5998968.1"/>
    <property type="molecule type" value="Genomic_DNA"/>
</dbReference>
<evidence type="ECO:0000313" key="5">
    <source>
        <dbReference type="EMBL" id="CAL6057851.1"/>
    </source>
</evidence>
<dbReference type="SUPFAM" id="SSF46689">
    <property type="entry name" value="Homeodomain-like"/>
    <property type="match status" value="1"/>
</dbReference>
<dbReference type="EMBL" id="CAXDID020000039">
    <property type="protein sequence ID" value="CAL5998962.1"/>
    <property type="molecule type" value="Genomic_DNA"/>
</dbReference>
<comment type="caution">
    <text evidence="4">The sequence shown here is derived from an EMBL/GenBank/DDBJ whole genome shotgun (WGS) entry which is preliminary data.</text>
</comment>
<dbReference type="Pfam" id="PF00249">
    <property type="entry name" value="Myb_DNA-binding"/>
    <property type="match status" value="1"/>
</dbReference>
<dbReference type="PROSITE" id="PS51294">
    <property type="entry name" value="HTH_MYB"/>
    <property type="match status" value="1"/>
</dbReference>
<dbReference type="CDD" id="cd00167">
    <property type="entry name" value="SANT"/>
    <property type="match status" value="1"/>
</dbReference>
<dbReference type="InterPro" id="IPR009057">
    <property type="entry name" value="Homeodomain-like_sf"/>
</dbReference>
<dbReference type="Proteomes" id="UP001642409">
    <property type="component" value="Unassembled WGS sequence"/>
</dbReference>
<dbReference type="SMART" id="SM00717">
    <property type="entry name" value="SANT"/>
    <property type="match status" value="1"/>
</dbReference>
<evidence type="ECO:0000259" key="2">
    <source>
        <dbReference type="PROSITE" id="PS51294"/>
    </source>
</evidence>
<dbReference type="InterPro" id="IPR001005">
    <property type="entry name" value="SANT/Myb"/>
</dbReference>
<dbReference type="EMBL" id="CAXDID020000216">
    <property type="protein sequence ID" value="CAL6057851.1"/>
    <property type="molecule type" value="Genomic_DNA"/>
</dbReference>